<sequence>METLLTKGHTVEGKYLDAKPKVISVSKSRQITLPIQYYRELGIHDEVECLLRNDEIVIRPVRRGDDFSEEILKDLIQQGYNGEALLTEFQRLRDGIRPAVKRMVDEAHQAAKDRMDSRSPEEQLIELFRDDSVEQGD</sequence>
<name>A0A101XP75_9BACL</name>
<evidence type="ECO:0000313" key="6">
    <source>
        <dbReference type="Proteomes" id="UP000077421"/>
    </source>
</evidence>
<dbReference type="GO" id="GO:0003677">
    <property type="term" value="F:DNA binding"/>
    <property type="evidence" value="ECO:0007669"/>
    <property type="project" value="InterPro"/>
</dbReference>
<gene>
    <name evidence="3" type="ORF">ATW55_00075</name>
    <name evidence="4" type="ORF">AYW79_09130</name>
</gene>
<feature type="domain" description="SpoVT-AbrB" evidence="2">
    <location>
        <begin position="23"/>
        <end position="66"/>
    </location>
</feature>
<dbReference type="EMBL" id="LSUQ01000025">
    <property type="protein sequence ID" value="OAG93729.1"/>
    <property type="molecule type" value="Genomic_DNA"/>
</dbReference>
<dbReference type="InterPro" id="IPR007159">
    <property type="entry name" value="SpoVT-AbrB_dom"/>
</dbReference>
<accession>A0A101XP75</accession>
<dbReference type="EMBL" id="LPVJ01000068">
    <property type="protein sequence ID" value="KUO94914.1"/>
    <property type="molecule type" value="Genomic_DNA"/>
</dbReference>
<dbReference type="STRING" id="1765683.B2M26_08510"/>
<comment type="caution">
    <text evidence="3">The sequence shown here is derived from an EMBL/GenBank/DDBJ whole genome shotgun (WGS) entry which is preliminary data.</text>
</comment>
<dbReference type="SUPFAM" id="SSF89447">
    <property type="entry name" value="AbrB/MazE/MraZ-like"/>
    <property type="match status" value="1"/>
</dbReference>
<keyword evidence="5" id="KW-1185">Reference proteome</keyword>
<evidence type="ECO:0000313" key="3">
    <source>
        <dbReference type="EMBL" id="KUO94914.1"/>
    </source>
</evidence>
<feature type="region of interest" description="Disordered" evidence="1">
    <location>
        <begin position="108"/>
        <end position="137"/>
    </location>
</feature>
<dbReference type="RefSeq" id="WP_067564781.1">
    <property type="nucleotide sequence ID" value="NZ_LPVJ01000068.1"/>
</dbReference>
<evidence type="ECO:0000313" key="4">
    <source>
        <dbReference type="EMBL" id="OAG93729.1"/>
    </source>
</evidence>
<evidence type="ECO:0000256" key="1">
    <source>
        <dbReference type="SAM" id="MobiDB-lite"/>
    </source>
</evidence>
<proteinExistence type="predicted"/>
<dbReference type="OrthoDB" id="71707at2"/>
<protein>
    <recommendedName>
        <fullName evidence="2">SpoVT-AbrB domain-containing protein</fullName>
    </recommendedName>
</protein>
<organism evidence="3 5">
    <name type="scientific">Ferroacidibacillus organovorans</name>
    <dbReference type="NCBI Taxonomy" id="1765683"/>
    <lineage>
        <taxon>Bacteria</taxon>
        <taxon>Bacillati</taxon>
        <taxon>Bacillota</taxon>
        <taxon>Bacilli</taxon>
        <taxon>Bacillales</taxon>
        <taxon>Alicyclobacillaceae</taxon>
        <taxon>Ferroacidibacillus</taxon>
    </lineage>
</organism>
<evidence type="ECO:0000259" key="2">
    <source>
        <dbReference type="SMART" id="SM00966"/>
    </source>
</evidence>
<reference evidence="4 6" key="2">
    <citation type="submission" date="2016-02" db="EMBL/GenBank/DDBJ databases">
        <title>Draft genome sequence of Acidibacillus ferrooxidans SLC66.</title>
        <authorList>
            <person name="Oliveira G."/>
            <person name="Nancucheo I."/>
            <person name="Dall'Agnol H."/>
            <person name="Johnson B."/>
            <person name="Oliveira R."/>
            <person name="Nunes G.L."/>
            <person name="Tzotzos G."/>
            <person name="Orellana S.C."/>
            <person name="Salim A.C."/>
            <person name="Araujo F.M."/>
        </authorList>
    </citation>
    <scope>NUCLEOTIDE SEQUENCE [LARGE SCALE GENOMIC DNA]</scope>
    <source>
        <strain evidence="4 6">SLC66</strain>
    </source>
</reference>
<dbReference type="SMART" id="SM00966">
    <property type="entry name" value="SpoVT_AbrB"/>
    <property type="match status" value="1"/>
</dbReference>
<dbReference type="AlphaFoldDB" id="A0A101XP75"/>
<reference evidence="3 5" key="1">
    <citation type="submission" date="2015-12" db="EMBL/GenBank/DDBJ databases">
        <title>Draft genome sequence of Acidibacillus ferrooxidans ITV001, isolated from a chalcopyrite acid mine drainage site in Brazil.</title>
        <authorList>
            <person name="Dall'Agnol H."/>
            <person name="Nancucheo I."/>
            <person name="Johnson B."/>
            <person name="Oliveira R."/>
            <person name="Leite L."/>
            <person name="Pylro V."/>
            <person name="Nunes G.L."/>
            <person name="Tzotzos G."/>
            <person name="Fernandes G.R."/>
            <person name="Dutra J."/>
            <person name="Orellana S.C."/>
            <person name="Oliveira G."/>
        </authorList>
    </citation>
    <scope>NUCLEOTIDE SEQUENCE [LARGE SCALE GENOMIC DNA]</scope>
    <source>
        <strain evidence="3">ITV001</strain>
        <strain evidence="5">ITV01</strain>
    </source>
</reference>
<dbReference type="InterPro" id="IPR037914">
    <property type="entry name" value="SpoVT-AbrB_sf"/>
</dbReference>
<evidence type="ECO:0000313" key="5">
    <source>
        <dbReference type="Proteomes" id="UP000053557"/>
    </source>
</evidence>
<dbReference type="Proteomes" id="UP000053557">
    <property type="component" value="Unassembled WGS sequence"/>
</dbReference>
<dbReference type="Proteomes" id="UP000077421">
    <property type="component" value="Unassembled WGS sequence"/>
</dbReference>